<accession>A0A6A5VT79</accession>
<protein>
    <submittedName>
        <fullName evidence="2">Uncharacterized protein</fullName>
    </submittedName>
</protein>
<evidence type="ECO:0000313" key="2">
    <source>
        <dbReference type="EMBL" id="KAF1979800.1"/>
    </source>
</evidence>
<feature type="signal peptide" evidence="1">
    <location>
        <begin position="1"/>
        <end position="17"/>
    </location>
</feature>
<keyword evidence="3" id="KW-1185">Reference proteome</keyword>
<dbReference type="EMBL" id="ML976657">
    <property type="protein sequence ID" value="KAF1979800.1"/>
    <property type="molecule type" value="Genomic_DNA"/>
</dbReference>
<dbReference type="Proteomes" id="UP000800036">
    <property type="component" value="Unassembled WGS sequence"/>
</dbReference>
<dbReference type="AlphaFoldDB" id="A0A6A5VT79"/>
<keyword evidence="1" id="KW-0732">Signal</keyword>
<gene>
    <name evidence="2" type="ORF">BU23DRAFT_106120</name>
</gene>
<reference evidence="2" key="1">
    <citation type="journal article" date="2020" name="Stud. Mycol.">
        <title>101 Dothideomycetes genomes: a test case for predicting lifestyles and emergence of pathogens.</title>
        <authorList>
            <person name="Haridas S."/>
            <person name="Albert R."/>
            <person name="Binder M."/>
            <person name="Bloem J."/>
            <person name="Labutti K."/>
            <person name="Salamov A."/>
            <person name="Andreopoulos B."/>
            <person name="Baker S."/>
            <person name="Barry K."/>
            <person name="Bills G."/>
            <person name="Bluhm B."/>
            <person name="Cannon C."/>
            <person name="Castanera R."/>
            <person name="Culley D."/>
            <person name="Daum C."/>
            <person name="Ezra D."/>
            <person name="Gonzalez J."/>
            <person name="Henrissat B."/>
            <person name="Kuo A."/>
            <person name="Liang C."/>
            <person name="Lipzen A."/>
            <person name="Lutzoni F."/>
            <person name="Magnuson J."/>
            <person name="Mondo S."/>
            <person name="Nolan M."/>
            <person name="Ohm R."/>
            <person name="Pangilinan J."/>
            <person name="Park H.-J."/>
            <person name="Ramirez L."/>
            <person name="Alfaro M."/>
            <person name="Sun H."/>
            <person name="Tritt A."/>
            <person name="Yoshinaga Y."/>
            <person name="Zwiers L.-H."/>
            <person name="Turgeon B."/>
            <person name="Goodwin S."/>
            <person name="Spatafora J."/>
            <person name="Crous P."/>
            <person name="Grigoriev I."/>
        </authorList>
    </citation>
    <scope>NUCLEOTIDE SEQUENCE</scope>
    <source>
        <strain evidence="2">CBS 107.79</strain>
    </source>
</reference>
<proteinExistence type="predicted"/>
<sequence>MQVKLVTAAALATLATAMPTAETQNVEVRDTKIGDAYLDSRHTADLVVSGGCVLIPVYGGNRVKFNKGTRCRFYRHGTSGCQPHDHIGGAPGLVWQGPEGFRTRRRGSGLILAGLGRFWTHNGSA</sequence>
<dbReference type="OrthoDB" id="10446797at2759"/>
<organism evidence="2 3">
    <name type="scientific">Bimuria novae-zelandiae CBS 107.79</name>
    <dbReference type="NCBI Taxonomy" id="1447943"/>
    <lineage>
        <taxon>Eukaryota</taxon>
        <taxon>Fungi</taxon>
        <taxon>Dikarya</taxon>
        <taxon>Ascomycota</taxon>
        <taxon>Pezizomycotina</taxon>
        <taxon>Dothideomycetes</taxon>
        <taxon>Pleosporomycetidae</taxon>
        <taxon>Pleosporales</taxon>
        <taxon>Massarineae</taxon>
        <taxon>Didymosphaeriaceae</taxon>
        <taxon>Bimuria</taxon>
    </lineage>
</organism>
<evidence type="ECO:0000313" key="3">
    <source>
        <dbReference type="Proteomes" id="UP000800036"/>
    </source>
</evidence>
<evidence type="ECO:0000256" key="1">
    <source>
        <dbReference type="SAM" id="SignalP"/>
    </source>
</evidence>
<name>A0A6A5VT79_9PLEO</name>
<feature type="chain" id="PRO_5025614672" evidence="1">
    <location>
        <begin position="18"/>
        <end position="125"/>
    </location>
</feature>